<dbReference type="EMBL" id="CAJPDS010000003">
    <property type="protein sequence ID" value="CAF9905385.1"/>
    <property type="molecule type" value="Genomic_DNA"/>
</dbReference>
<feature type="region of interest" description="Disordered" evidence="1">
    <location>
        <begin position="163"/>
        <end position="204"/>
    </location>
</feature>
<evidence type="ECO:0000313" key="2">
    <source>
        <dbReference type="EMBL" id="CAF9905385.1"/>
    </source>
</evidence>
<name>A0A8H3EGV2_9LECA</name>
<organism evidence="2 3">
    <name type="scientific">Heterodermia speciosa</name>
    <dbReference type="NCBI Taxonomy" id="116794"/>
    <lineage>
        <taxon>Eukaryota</taxon>
        <taxon>Fungi</taxon>
        <taxon>Dikarya</taxon>
        <taxon>Ascomycota</taxon>
        <taxon>Pezizomycotina</taxon>
        <taxon>Lecanoromycetes</taxon>
        <taxon>OSLEUM clade</taxon>
        <taxon>Lecanoromycetidae</taxon>
        <taxon>Caliciales</taxon>
        <taxon>Physciaceae</taxon>
        <taxon>Heterodermia</taxon>
    </lineage>
</organism>
<protein>
    <submittedName>
        <fullName evidence="2">Uncharacterized protein</fullName>
    </submittedName>
</protein>
<feature type="compositionally biased region" description="Basic and acidic residues" evidence="1">
    <location>
        <begin position="120"/>
        <end position="138"/>
    </location>
</feature>
<comment type="caution">
    <text evidence="2">The sequence shown here is derived from an EMBL/GenBank/DDBJ whole genome shotgun (WGS) entry which is preliminary data.</text>
</comment>
<gene>
    <name evidence="2" type="ORF">HETSPECPRED_004979</name>
</gene>
<evidence type="ECO:0000313" key="3">
    <source>
        <dbReference type="Proteomes" id="UP000664521"/>
    </source>
</evidence>
<proteinExistence type="predicted"/>
<keyword evidence="3" id="KW-1185">Reference proteome</keyword>
<evidence type="ECO:0000256" key="1">
    <source>
        <dbReference type="SAM" id="MobiDB-lite"/>
    </source>
</evidence>
<accession>A0A8H3EGV2</accession>
<feature type="region of interest" description="Disordered" evidence="1">
    <location>
        <begin position="76"/>
        <end position="96"/>
    </location>
</feature>
<dbReference type="Proteomes" id="UP000664521">
    <property type="component" value="Unassembled WGS sequence"/>
</dbReference>
<dbReference type="AlphaFoldDB" id="A0A8H3EGV2"/>
<reference evidence="2" key="1">
    <citation type="submission" date="2021-03" db="EMBL/GenBank/DDBJ databases">
        <authorList>
            <person name="Tagirdzhanova G."/>
        </authorList>
    </citation>
    <scope>NUCLEOTIDE SEQUENCE</scope>
</reference>
<feature type="compositionally biased region" description="Polar residues" evidence="1">
    <location>
        <begin position="181"/>
        <end position="192"/>
    </location>
</feature>
<sequence length="204" mass="23746">MFEIRLGIIFACAPAIRQFWAYRTRTKSVLPTQHRQYPNEDFEKMRYRINMRDVFWYRKASMISGRVFEAARVFQSTTPPPDASSGDPQSSSEVSHSALDMWEKRIKNLIGSDRSHKNKRLDSSENPRSNDESSEKQHLPVNPRKIESPPLLPPIRHRWTWWKRQSDHSSGRSTRAPFLLSDSNTDASVATKSQDESFLPIQRN</sequence>
<feature type="compositionally biased region" description="Polar residues" evidence="1">
    <location>
        <begin position="86"/>
        <end position="95"/>
    </location>
</feature>
<feature type="region of interest" description="Disordered" evidence="1">
    <location>
        <begin position="112"/>
        <end position="151"/>
    </location>
</feature>
<dbReference type="OrthoDB" id="3923077at2759"/>